<dbReference type="InterPro" id="IPR023080">
    <property type="entry name" value="DadA"/>
</dbReference>
<evidence type="ECO:0000313" key="9">
    <source>
        <dbReference type="EMBL" id="KPC50112.1"/>
    </source>
</evidence>
<evidence type="ECO:0000256" key="2">
    <source>
        <dbReference type="ARBA" id="ARBA00009410"/>
    </source>
</evidence>
<evidence type="ECO:0000256" key="3">
    <source>
        <dbReference type="ARBA" id="ARBA00022630"/>
    </source>
</evidence>
<evidence type="ECO:0000313" key="10">
    <source>
        <dbReference type="Proteomes" id="UP000037939"/>
    </source>
</evidence>
<dbReference type="PANTHER" id="PTHR13847">
    <property type="entry name" value="SARCOSINE DEHYDROGENASE-RELATED"/>
    <property type="match status" value="1"/>
</dbReference>
<keyword evidence="10" id="KW-1185">Reference proteome</keyword>
<keyword evidence="4 7" id="KW-0274">FAD</keyword>
<feature type="domain" description="FAD dependent oxidoreductase" evidence="8">
    <location>
        <begin position="2"/>
        <end position="398"/>
    </location>
</feature>
<dbReference type="GO" id="GO:0055130">
    <property type="term" value="P:D-alanine catabolic process"/>
    <property type="evidence" value="ECO:0007669"/>
    <property type="project" value="TreeGrafter"/>
</dbReference>
<evidence type="ECO:0000259" key="8">
    <source>
        <dbReference type="Pfam" id="PF01266"/>
    </source>
</evidence>
<dbReference type="PANTHER" id="PTHR13847:SF280">
    <property type="entry name" value="D-AMINO ACID DEHYDROGENASE"/>
    <property type="match status" value="1"/>
</dbReference>
<dbReference type="Proteomes" id="UP000037939">
    <property type="component" value="Unassembled WGS sequence"/>
</dbReference>
<dbReference type="InterPro" id="IPR006076">
    <property type="entry name" value="FAD-dep_OxRdtase"/>
</dbReference>
<organism evidence="9 10">
    <name type="scientific">Amantichitinum ursilacus</name>
    <dbReference type="NCBI Taxonomy" id="857265"/>
    <lineage>
        <taxon>Bacteria</taxon>
        <taxon>Pseudomonadati</taxon>
        <taxon>Pseudomonadota</taxon>
        <taxon>Betaproteobacteria</taxon>
        <taxon>Neisseriales</taxon>
        <taxon>Chitinibacteraceae</taxon>
        <taxon>Amantichitinum</taxon>
    </lineage>
</organism>
<dbReference type="NCBIfam" id="NF001933">
    <property type="entry name" value="PRK00711.1"/>
    <property type="match status" value="1"/>
</dbReference>
<dbReference type="EC" id="1.4.99.-" evidence="7"/>
<reference evidence="9 10" key="1">
    <citation type="submission" date="2015-07" db="EMBL/GenBank/DDBJ databases">
        <title>Draft genome sequence of the Amantichitinum ursilacus IGB-41, a new chitin-degrading bacterium.</title>
        <authorList>
            <person name="Kirstahler P."/>
            <person name="Guenther M."/>
            <person name="Grumaz C."/>
            <person name="Rupp S."/>
            <person name="Zibek S."/>
            <person name="Sohn K."/>
        </authorList>
    </citation>
    <scope>NUCLEOTIDE SEQUENCE [LARGE SCALE GENOMIC DNA]</scope>
    <source>
        <strain evidence="9 10">IGB-41</strain>
    </source>
</reference>
<dbReference type="SUPFAM" id="SSF54373">
    <property type="entry name" value="FAD-linked reductases, C-terminal domain"/>
    <property type="match status" value="1"/>
</dbReference>
<evidence type="ECO:0000256" key="6">
    <source>
        <dbReference type="ARBA" id="ARBA00047884"/>
    </source>
</evidence>
<proteinExistence type="inferred from homology"/>
<dbReference type="GO" id="GO:0005886">
    <property type="term" value="C:plasma membrane"/>
    <property type="evidence" value="ECO:0007669"/>
    <property type="project" value="TreeGrafter"/>
</dbReference>
<accession>A0A0N0XII9</accession>
<comment type="function">
    <text evidence="7">Oxidative deamination of D-amino acids.</text>
</comment>
<keyword evidence="3 7" id="KW-0285">Flavoprotein</keyword>
<gene>
    <name evidence="9" type="primary">dadA_2</name>
    <name evidence="7" type="synonym">dadA</name>
    <name evidence="9" type="ORF">WG78_18635</name>
</gene>
<feature type="binding site" evidence="7">
    <location>
        <begin position="3"/>
        <end position="17"/>
    </location>
    <ligand>
        <name>FAD</name>
        <dbReference type="ChEBI" id="CHEBI:57692"/>
    </ligand>
</feature>
<dbReference type="GO" id="GO:0005737">
    <property type="term" value="C:cytoplasm"/>
    <property type="evidence" value="ECO:0007669"/>
    <property type="project" value="TreeGrafter"/>
</dbReference>
<dbReference type="GO" id="GO:0008718">
    <property type="term" value="F:D-amino-acid dehydrogenase activity"/>
    <property type="evidence" value="ECO:0007669"/>
    <property type="project" value="UniProtKB-UniRule"/>
</dbReference>
<dbReference type="Pfam" id="PF01266">
    <property type="entry name" value="DAO"/>
    <property type="match status" value="1"/>
</dbReference>
<name>A0A0N0XII9_9NEIS</name>
<keyword evidence="5 7" id="KW-0560">Oxidoreductase</keyword>
<comment type="catalytic activity">
    <reaction evidence="6 7">
        <text>a D-alpha-amino acid + A + H2O = a 2-oxocarboxylate + AH2 + NH4(+)</text>
        <dbReference type="Rhea" id="RHEA:18125"/>
        <dbReference type="ChEBI" id="CHEBI:13193"/>
        <dbReference type="ChEBI" id="CHEBI:15377"/>
        <dbReference type="ChEBI" id="CHEBI:17499"/>
        <dbReference type="ChEBI" id="CHEBI:28938"/>
        <dbReference type="ChEBI" id="CHEBI:35179"/>
        <dbReference type="ChEBI" id="CHEBI:59871"/>
    </reaction>
</comment>
<dbReference type="Gene3D" id="3.30.9.10">
    <property type="entry name" value="D-Amino Acid Oxidase, subunit A, domain 2"/>
    <property type="match status" value="1"/>
</dbReference>
<evidence type="ECO:0000256" key="4">
    <source>
        <dbReference type="ARBA" id="ARBA00022827"/>
    </source>
</evidence>
<dbReference type="EMBL" id="LAQT01000032">
    <property type="protein sequence ID" value="KPC50112.1"/>
    <property type="molecule type" value="Genomic_DNA"/>
</dbReference>
<comment type="caution">
    <text evidence="9">The sequence shown here is derived from an EMBL/GenBank/DDBJ whole genome shotgun (WGS) entry which is preliminary data.</text>
</comment>
<evidence type="ECO:0000256" key="5">
    <source>
        <dbReference type="ARBA" id="ARBA00023002"/>
    </source>
</evidence>
<dbReference type="OrthoDB" id="18526at2"/>
<dbReference type="PATRIC" id="fig|857265.3.peg.3813"/>
<comment type="cofactor">
    <cofactor evidence="1 7">
        <name>FAD</name>
        <dbReference type="ChEBI" id="CHEBI:57692"/>
    </cofactor>
</comment>
<dbReference type="STRING" id="857265.WG78_18635"/>
<comment type="similarity">
    <text evidence="2 7">Belongs to the DadA oxidoreductase family.</text>
</comment>
<protein>
    <recommendedName>
        <fullName evidence="7">D-amino acid dehydrogenase</fullName>
        <ecNumber evidence="7">1.4.99.-</ecNumber>
    </recommendedName>
</protein>
<dbReference type="HAMAP" id="MF_01202">
    <property type="entry name" value="DadA"/>
    <property type="match status" value="1"/>
</dbReference>
<dbReference type="Gene3D" id="3.50.50.60">
    <property type="entry name" value="FAD/NAD(P)-binding domain"/>
    <property type="match status" value="2"/>
</dbReference>
<dbReference type="RefSeq" id="WP_053939317.1">
    <property type="nucleotide sequence ID" value="NZ_LAQT01000032.1"/>
</dbReference>
<evidence type="ECO:0000256" key="1">
    <source>
        <dbReference type="ARBA" id="ARBA00001974"/>
    </source>
</evidence>
<sequence length="438" mass="47048">MKVIVIGAGVVGVTTAYYLKAAGCEVTVLEKLPAPAEETSFANAGQVSPGYAAPWAAPGIPWKAMKWLVSRHAPLRIRPDGSWFQLVWMARMLANCTETAYARNKNRMVPLAEYSRDCLRDLRAEIDLHYEERALGTLQVFRTDKQLLGGQRDAALLAQMGVAHDVLDTAGVVDAEPALAQVAHKLTGALRLPNDETGDCKLFTERLAARAASNGVNFRYGVDVQRLVAHGARIDCVELANGEVLKADSVVLATGCAARAMALPLGLDLPIYPVKGYSITVPLTNPDGAPRSTVLDESYKIALTRFDNRLRVGGMAEIAGFDKRLAAARIATLKMVSNDLFPTAGPLEQASAWTGLRPMTPDGTPVVGATGYENLFINAGHGTLGWTMACGSARVIADCVLARQPEIDASELGLVRYGRSEARIPEGKSQPARIKWAD</sequence>
<dbReference type="SUPFAM" id="SSF51905">
    <property type="entry name" value="FAD/NAD(P)-binding domain"/>
    <property type="match status" value="1"/>
</dbReference>
<dbReference type="AlphaFoldDB" id="A0A0N0XII9"/>
<dbReference type="InterPro" id="IPR036188">
    <property type="entry name" value="FAD/NAD-bd_sf"/>
</dbReference>
<evidence type="ECO:0000256" key="7">
    <source>
        <dbReference type="HAMAP-Rule" id="MF_01202"/>
    </source>
</evidence>